<dbReference type="GO" id="GO:0020037">
    <property type="term" value="F:heme binding"/>
    <property type="evidence" value="ECO:0007669"/>
    <property type="project" value="InterPro"/>
</dbReference>
<evidence type="ECO:0000313" key="4">
    <source>
        <dbReference type="Proteomes" id="UP001208570"/>
    </source>
</evidence>
<evidence type="ECO:0008006" key="5">
    <source>
        <dbReference type="Google" id="ProtNLM"/>
    </source>
</evidence>
<accession>A0AAD9NDG1</accession>
<comment type="caution">
    <text evidence="3">The sequence shown here is derived from an EMBL/GenBank/DDBJ whole genome shotgun (WGS) entry which is preliminary data.</text>
</comment>
<dbReference type="Pfam" id="PF00067">
    <property type="entry name" value="p450"/>
    <property type="match status" value="3"/>
</dbReference>
<dbReference type="GO" id="GO:0005506">
    <property type="term" value="F:iron ion binding"/>
    <property type="evidence" value="ECO:0007669"/>
    <property type="project" value="InterPro"/>
</dbReference>
<dbReference type="InterPro" id="IPR036396">
    <property type="entry name" value="Cyt_P450_sf"/>
</dbReference>
<dbReference type="SUPFAM" id="SSF48264">
    <property type="entry name" value="Cytochrome P450"/>
    <property type="match status" value="1"/>
</dbReference>
<dbReference type="PANTHER" id="PTHR24291">
    <property type="entry name" value="CYTOCHROME P450 FAMILY 4"/>
    <property type="match status" value="1"/>
</dbReference>
<dbReference type="AlphaFoldDB" id="A0AAD9NDG1"/>
<dbReference type="EMBL" id="JAODUP010000044">
    <property type="protein sequence ID" value="KAK2165955.1"/>
    <property type="molecule type" value="Genomic_DNA"/>
</dbReference>
<dbReference type="InterPro" id="IPR001128">
    <property type="entry name" value="Cyt_P450"/>
</dbReference>
<comment type="similarity">
    <text evidence="1">Belongs to the cytochrome P450 family.</text>
</comment>
<sequence length="398" mass="45955">MAFFLPDVVDGFLLRGYVMAILFAFLVFVLCKGVLAIYFHRKRIQHIKRLPIMTGGNYLFGILAEIPGPDERALSFLRDVLLHYPRLAYGVIGPFNVILMVNHPEPMKAILQTSEPKPFRFGAYKVALPWLGEGLIIAGGKKWSRNRRLLTPAFHFDILRQNVAVHNSSADVLIIILRCAFSYDENVHKLGQSHPYVKAVQELSQDLAYRYLRPWLHSDLLFALSQTGRRFSKNCRFVHSIADNIIRRRRQTLKKNENKEKNKYLDFLDILLTAKDEQGQGLTDKEIRVEVDTFLFEGHDTTASGISWTLYSLAQNPEWQKMCQQEIDQILDGRDSDDICWNCIGQNFAMHEMKVVIGKILRRFSITTDKDRPVRHEVMVVMKTEAGMYLKAKLRNNI</sequence>
<name>A0AAD9NDG1_9ANNE</name>
<evidence type="ECO:0000256" key="1">
    <source>
        <dbReference type="ARBA" id="ARBA00010617"/>
    </source>
</evidence>
<dbReference type="InterPro" id="IPR050196">
    <property type="entry name" value="Cytochrome_P450_Monoox"/>
</dbReference>
<proteinExistence type="inferred from homology"/>
<reference evidence="3" key="1">
    <citation type="journal article" date="2023" name="Mol. Biol. Evol.">
        <title>Third-Generation Sequencing Reveals the Adaptive Role of the Epigenome in Three Deep-Sea Polychaetes.</title>
        <authorList>
            <person name="Perez M."/>
            <person name="Aroh O."/>
            <person name="Sun Y."/>
            <person name="Lan Y."/>
            <person name="Juniper S.K."/>
            <person name="Young C.R."/>
            <person name="Angers B."/>
            <person name="Qian P.Y."/>
        </authorList>
    </citation>
    <scope>NUCLEOTIDE SEQUENCE</scope>
    <source>
        <strain evidence="3">P08H-3</strain>
    </source>
</reference>
<keyword evidence="2" id="KW-0812">Transmembrane</keyword>
<feature type="transmembrane region" description="Helical" evidence="2">
    <location>
        <begin position="12"/>
        <end position="39"/>
    </location>
</feature>
<dbReference type="Gene3D" id="1.10.630.10">
    <property type="entry name" value="Cytochrome P450"/>
    <property type="match status" value="2"/>
</dbReference>
<dbReference type="Proteomes" id="UP001208570">
    <property type="component" value="Unassembled WGS sequence"/>
</dbReference>
<organism evidence="3 4">
    <name type="scientific">Paralvinella palmiformis</name>
    <dbReference type="NCBI Taxonomy" id="53620"/>
    <lineage>
        <taxon>Eukaryota</taxon>
        <taxon>Metazoa</taxon>
        <taxon>Spiralia</taxon>
        <taxon>Lophotrochozoa</taxon>
        <taxon>Annelida</taxon>
        <taxon>Polychaeta</taxon>
        <taxon>Sedentaria</taxon>
        <taxon>Canalipalpata</taxon>
        <taxon>Terebellida</taxon>
        <taxon>Terebelliformia</taxon>
        <taxon>Alvinellidae</taxon>
        <taxon>Paralvinella</taxon>
    </lineage>
</organism>
<evidence type="ECO:0000256" key="2">
    <source>
        <dbReference type="SAM" id="Phobius"/>
    </source>
</evidence>
<dbReference type="GO" id="GO:0016705">
    <property type="term" value="F:oxidoreductase activity, acting on paired donors, with incorporation or reduction of molecular oxygen"/>
    <property type="evidence" value="ECO:0007669"/>
    <property type="project" value="InterPro"/>
</dbReference>
<keyword evidence="2" id="KW-1133">Transmembrane helix</keyword>
<dbReference type="GO" id="GO:0004497">
    <property type="term" value="F:monooxygenase activity"/>
    <property type="evidence" value="ECO:0007669"/>
    <property type="project" value="InterPro"/>
</dbReference>
<dbReference type="PANTHER" id="PTHR24291:SF201">
    <property type="entry name" value="CYTOCHROME P450, FAMILY 4, SUBFAMILY B, POLYPEPTIDE 7"/>
    <property type="match status" value="1"/>
</dbReference>
<protein>
    <recommendedName>
        <fullName evidence="5">Cytochrome P450</fullName>
    </recommendedName>
</protein>
<evidence type="ECO:0000313" key="3">
    <source>
        <dbReference type="EMBL" id="KAK2165955.1"/>
    </source>
</evidence>
<keyword evidence="2" id="KW-0472">Membrane</keyword>
<keyword evidence="4" id="KW-1185">Reference proteome</keyword>
<gene>
    <name evidence="3" type="ORF">LSH36_44g13012</name>
</gene>